<evidence type="ECO:0000313" key="2">
    <source>
        <dbReference type="Proteomes" id="UP000823982"/>
    </source>
</evidence>
<reference evidence="1" key="1">
    <citation type="submission" date="2020-10" db="EMBL/GenBank/DDBJ databases">
        <authorList>
            <person name="Gilroy R."/>
        </authorList>
    </citation>
    <scope>NUCLEOTIDE SEQUENCE</scope>
    <source>
        <strain evidence="1">CHK157-1446</strain>
    </source>
</reference>
<gene>
    <name evidence="1" type="ORF">IAD01_07505</name>
</gene>
<reference evidence="1" key="2">
    <citation type="journal article" date="2021" name="PeerJ">
        <title>Extensive microbial diversity within the chicken gut microbiome revealed by metagenomics and culture.</title>
        <authorList>
            <person name="Gilroy R."/>
            <person name="Ravi A."/>
            <person name="Getino M."/>
            <person name="Pursley I."/>
            <person name="Horton D.L."/>
            <person name="Alikhan N.F."/>
            <person name="Baker D."/>
            <person name="Gharbi K."/>
            <person name="Hall N."/>
            <person name="Watson M."/>
            <person name="Adriaenssens E.M."/>
            <person name="Foster-Nyarko E."/>
            <person name="Jarju S."/>
            <person name="Secka A."/>
            <person name="Antonio M."/>
            <person name="Oren A."/>
            <person name="Chaudhuri R.R."/>
            <person name="La Ragione R."/>
            <person name="Hildebrand F."/>
            <person name="Pallen M.J."/>
        </authorList>
    </citation>
    <scope>NUCLEOTIDE SEQUENCE</scope>
    <source>
        <strain evidence="1">CHK157-1446</strain>
    </source>
</reference>
<dbReference type="Proteomes" id="UP000823982">
    <property type="component" value="Unassembled WGS sequence"/>
</dbReference>
<evidence type="ECO:0000313" key="1">
    <source>
        <dbReference type="EMBL" id="HIS25225.1"/>
    </source>
</evidence>
<accession>A0A9D1EQ98</accession>
<name>A0A9D1EQ98_9FIRM</name>
<evidence type="ECO:0008006" key="3">
    <source>
        <dbReference type="Google" id="ProtNLM"/>
    </source>
</evidence>
<comment type="caution">
    <text evidence="1">The sequence shown here is derived from an EMBL/GenBank/DDBJ whole genome shotgun (WGS) entry which is preliminary data.</text>
</comment>
<proteinExistence type="predicted"/>
<protein>
    <recommendedName>
        <fullName evidence="3">Stage III sporulation protein AG</fullName>
    </recommendedName>
</protein>
<sequence length="172" mass="18845">MEHKSLKEFFAQRFKLSKKTAVYLLAALLAVILLLATGNREDTAETASDASYPESDAMFSKNMTSQLEDIISKIDGVGDVSVMLTTRGSSEIVYAEDTQKDELDRKTETVIIGSKEALVRKIENPEITGVLIVCDGGDDIGVKEKVINAVSTVLNIPSNRVYVTNSSKERLQ</sequence>
<dbReference type="EMBL" id="DVIR01000069">
    <property type="protein sequence ID" value="HIS25225.1"/>
    <property type="molecule type" value="Genomic_DNA"/>
</dbReference>
<dbReference type="AlphaFoldDB" id="A0A9D1EQ98"/>
<organism evidence="1 2">
    <name type="scientific">Candidatus Faeciplasma gallinarum</name>
    <dbReference type="NCBI Taxonomy" id="2840799"/>
    <lineage>
        <taxon>Bacteria</taxon>
        <taxon>Bacillati</taxon>
        <taxon>Bacillota</taxon>
        <taxon>Clostridia</taxon>
        <taxon>Eubacteriales</taxon>
        <taxon>Oscillospiraceae</taxon>
        <taxon>Oscillospiraceae incertae sedis</taxon>
        <taxon>Candidatus Faeciplasma</taxon>
    </lineage>
</organism>